<gene>
    <name evidence="3" type="ORF">EJB05_50000</name>
</gene>
<evidence type="ECO:0000313" key="3">
    <source>
        <dbReference type="EMBL" id="TVU04427.1"/>
    </source>
</evidence>
<dbReference type="Pfam" id="PF03101">
    <property type="entry name" value="FAR1"/>
    <property type="match status" value="1"/>
</dbReference>
<feature type="domain" description="FAR1" evidence="1">
    <location>
        <begin position="3"/>
        <end position="46"/>
    </location>
</feature>
<dbReference type="OrthoDB" id="695768at2759"/>
<dbReference type="Gramene" id="TVU04427">
    <property type="protein sequence ID" value="TVU04427"/>
    <property type="gene ID" value="EJB05_50000"/>
</dbReference>
<dbReference type="InterPro" id="IPR004330">
    <property type="entry name" value="FAR1_DNA_bnd_dom"/>
</dbReference>
<organism evidence="3 4">
    <name type="scientific">Eragrostis curvula</name>
    <name type="common">weeping love grass</name>
    <dbReference type="NCBI Taxonomy" id="38414"/>
    <lineage>
        <taxon>Eukaryota</taxon>
        <taxon>Viridiplantae</taxon>
        <taxon>Streptophyta</taxon>
        <taxon>Embryophyta</taxon>
        <taxon>Tracheophyta</taxon>
        <taxon>Spermatophyta</taxon>
        <taxon>Magnoliopsida</taxon>
        <taxon>Liliopsida</taxon>
        <taxon>Poales</taxon>
        <taxon>Poaceae</taxon>
        <taxon>PACMAD clade</taxon>
        <taxon>Chloridoideae</taxon>
        <taxon>Eragrostideae</taxon>
        <taxon>Eragrostidinae</taxon>
        <taxon>Eragrostis</taxon>
    </lineage>
</organism>
<dbReference type="PANTHER" id="PTHR34835:SF34">
    <property type="entry name" value="OS08G0555500 PROTEIN"/>
    <property type="match status" value="1"/>
</dbReference>
<evidence type="ECO:0000259" key="2">
    <source>
        <dbReference type="Pfam" id="PF10536"/>
    </source>
</evidence>
<reference evidence="3 4" key="1">
    <citation type="journal article" date="2019" name="Sci. Rep.">
        <title>A high-quality genome of Eragrostis curvula grass provides insights into Poaceae evolution and supports new strategies to enhance forage quality.</title>
        <authorList>
            <person name="Carballo J."/>
            <person name="Santos B.A.C.M."/>
            <person name="Zappacosta D."/>
            <person name="Garbus I."/>
            <person name="Selva J.P."/>
            <person name="Gallo C.A."/>
            <person name="Diaz A."/>
            <person name="Albertini E."/>
            <person name="Caccamo M."/>
            <person name="Echenique V."/>
        </authorList>
    </citation>
    <scope>NUCLEOTIDE SEQUENCE [LARGE SCALE GENOMIC DNA]</scope>
    <source>
        <strain evidence="4">cv. Victoria</strain>
        <tissue evidence="3">Leaf</tissue>
    </source>
</reference>
<proteinExistence type="predicted"/>
<dbReference type="PANTHER" id="PTHR34835">
    <property type="entry name" value="OS07G0283600 PROTEIN-RELATED"/>
    <property type="match status" value="1"/>
</dbReference>
<comment type="caution">
    <text evidence="3">The sequence shown here is derived from an EMBL/GenBank/DDBJ whole genome shotgun (WGS) entry which is preliminary data.</text>
</comment>
<dbReference type="AlphaFoldDB" id="A0A5J9SZL7"/>
<feature type="non-terminal residue" evidence="3">
    <location>
        <position position="1"/>
    </location>
</feature>
<dbReference type="EMBL" id="RWGY01000056">
    <property type="protein sequence ID" value="TVU04427.1"/>
    <property type="molecule type" value="Genomic_DNA"/>
</dbReference>
<dbReference type="Proteomes" id="UP000324897">
    <property type="component" value="Unassembled WGS sequence"/>
</dbReference>
<feature type="domain" description="Aminotransferase-like plant mobile" evidence="2">
    <location>
        <begin position="139"/>
        <end position="342"/>
    </location>
</feature>
<evidence type="ECO:0000259" key="1">
    <source>
        <dbReference type="Pfam" id="PF03101"/>
    </source>
</evidence>
<keyword evidence="4" id="KW-1185">Reference proteome</keyword>
<dbReference type="InterPro" id="IPR019557">
    <property type="entry name" value="AminoTfrase-like_pln_mobile"/>
</dbReference>
<protein>
    <recommendedName>
        <fullName evidence="5">Aminotransferase-like plant mobile domain-containing protein</fullName>
    </recommendedName>
</protein>
<sequence length="361" mass="41501">KEASKKRKAREITRCGCRAKLTIALNKNTGQWYVKDFIDEHKHPLDTPDIVLPSHKEISYAQKANIFETEYDALRCKKKRHDQCISSKHKELVDDEAELLAYKHGDMKVVCSPTRYVNIVEGLSDKHKTAIKNVGFEGMLHMKKIHLRRLMLVKIAKRYIQETQSFLLGGKEIRMTPSDVYHIMGLPIQGNNIDVSAVTHINKELLCAYRSKKRSCNQITLKALEQSITASKDPDDDFIRQFVLYTIGIILAPTTKDYVNSKYLAFVEKVTEIPKFNWGQFTFTNLLGCIHSFTQAEKVNLQGNLALLQFWYWEHIQAYSQHDVSYSPAPHPLMARWDEQNAKLRTHAYDADGLDGGVVYL</sequence>
<accession>A0A5J9SZL7</accession>
<dbReference type="Pfam" id="PF10536">
    <property type="entry name" value="PMD"/>
    <property type="match status" value="1"/>
</dbReference>
<evidence type="ECO:0000313" key="4">
    <source>
        <dbReference type="Proteomes" id="UP000324897"/>
    </source>
</evidence>
<name>A0A5J9SZL7_9POAL</name>
<evidence type="ECO:0008006" key="5">
    <source>
        <dbReference type="Google" id="ProtNLM"/>
    </source>
</evidence>